<dbReference type="AlphaFoldDB" id="A0A8J6TE19"/>
<dbReference type="Proteomes" id="UP000614469">
    <property type="component" value="Unassembled WGS sequence"/>
</dbReference>
<gene>
    <name evidence="2" type="ORF">H8E29_02255</name>
</gene>
<reference evidence="2 3" key="1">
    <citation type="submission" date="2020-08" db="EMBL/GenBank/DDBJ databases">
        <title>Bridging the membrane lipid divide: bacteria of the FCB group superphylum have the potential to synthesize archaeal ether lipids.</title>
        <authorList>
            <person name="Villanueva L."/>
            <person name="Von Meijenfeldt F.A.B."/>
            <person name="Westbye A.B."/>
            <person name="Yadav S."/>
            <person name="Hopmans E.C."/>
            <person name="Dutilh B.E."/>
            <person name="Sinninghe Damste J.S."/>
        </authorList>
    </citation>
    <scope>NUCLEOTIDE SEQUENCE [LARGE SCALE GENOMIC DNA]</scope>
    <source>
        <strain evidence="2">NIOZ-UU36</strain>
    </source>
</reference>
<organism evidence="2 3">
    <name type="scientific">Candidatus Desulfolinea nitratireducens</name>
    <dbReference type="NCBI Taxonomy" id="2841698"/>
    <lineage>
        <taxon>Bacteria</taxon>
        <taxon>Bacillati</taxon>
        <taxon>Chloroflexota</taxon>
        <taxon>Anaerolineae</taxon>
        <taxon>Anaerolineales</taxon>
        <taxon>Anaerolineales incertae sedis</taxon>
        <taxon>Candidatus Desulfolinea</taxon>
    </lineage>
</organism>
<accession>A0A8J6TE19</accession>
<protein>
    <submittedName>
        <fullName evidence="2">Uncharacterized protein</fullName>
    </submittedName>
</protein>
<name>A0A8J6TE19_9CHLR</name>
<feature type="region of interest" description="Disordered" evidence="1">
    <location>
        <begin position="31"/>
        <end position="52"/>
    </location>
</feature>
<dbReference type="EMBL" id="JACNJN010000041">
    <property type="protein sequence ID" value="MBC8334063.1"/>
    <property type="molecule type" value="Genomic_DNA"/>
</dbReference>
<comment type="caution">
    <text evidence="2">The sequence shown here is derived from an EMBL/GenBank/DDBJ whole genome shotgun (WGS) entry which is preliminary data.</text>
</comment>
<proteinExistence type="predicted"/>
<evidence type="ECO:0000256" key="1">
    <source>
        <dbReference type="SAM" id="MobiDB-lite"/>
    </source>
</evidence>
<sequence>MAKVKRNVIIKGLSGRIGNLVFKQYGDKTVVSQRPEHDPNRRPTPGEARQRGRIKDAAAIAKSILATEEGKVYYQAARIRLGKHSAYHTAIYDFFGAPEIRTVKLGADNSLLIQVSDNVGIREVRIEIEGETGFAAPLNESADSLWRFQISELDDREILIRAKDWMGNYVRWEGVTTDLLAE</sequence>
<evidence type="ECO:0000313" key="2">
    <source>
        <dbReference type="EMBL" id="MBC8334063.1"/>
    </source>
</evidence>
<evidence type="ECO:0000313" key="3">
    <source>
        <dbReference type="Proteomes" id="UP000614469"/>
    </source>
</evidence>